<protein>
    <submittedName>
        <fullName evidence="1">Uncharacterized protein</fullName>
    </submittedName>
</protein>
<accession>A0ABM8DJD1</accession>
<dbReference type="EMBL" id="AP027070">
    <property type="protein sequence ID" value="BDU62634.1"/>
    <property type="molecule type" value="Genomic_DNA"/>
</dbReference>
<gene>
    <name evidence="1" type="ORF">BOFE_01740</name>
</gene>
<keyword evidence="2" id="KW-1185">Reference proteome</keyword>
<organism evidence="1 2">
    <name type="scientific">Candidatus Borrelia fainii</name>
    <dbReference type="NCBI Taxonomy" id="2518322"/>
    <lineage>
        <taxon>Bacteria</taxon>
        <taxon>Pseudomonadati</taxon>
        <taxon>Spirochaetota</taxon>
        <taxon>Spirochaetia</taxon>
        <taxon>Spirochaetales</taxon>
        <taxon>Borreliaceae</taxon>
        <taxon>Borrelia</taxon>
    </lineage>
</organism>
<proteinExistence type="predicted"/>
<dbReference type="Proteomes" id="UP001317516">
    <property type="component" value="Chromosome"/>
</dbReference>
<evidence type="ECO:0000313" key="1">
    <source>
        <dbReference type="EMBL" id="BDU62634.1"/>
    </source>
</evidence>
<evidence type="ECO:0000313" key="2">
    <source>
        <dbReference type="Proteomes" id="UP001317516"/>
    </source>
</evidence>
<sequence length="80" mass="9520">MACIFLGSYFELKSNFPFKVGFKYFAKMVSTLGNFLIHVNYTSIFRDLDLFEIDDKFVFKRRGNSFDQNTKKLFRNILLI</sequence>
<name>A0ABM8DJD1_9SPIR</name>
<dbReference type="RefSeq" id="WP_281860901.1">
    <property type="nucleotide sequence ID" value="NZ_AP027070.1"/>
</dbReference>
<reference evidence="1 2" key="1">
    <citation type="submission" date="2022-11" db="EMBL/GenBank/DDBJ databases">
        <title>Genome sequence of clinical isolate of the human pathogenic Borrelia fainii.</title>
        <authorList>
            <person name="Itokawa K."/>
            <person name="Sato K."/>
            <person name="Qiu Y."/>
        </authorList>
    </citation>
    <scope>NUCLEOTIDE SEQUENCE [LARGE SCALE GENOMIC DNA]</scope>
    <source>
        <strain evidence="1 2">Qtaro</strain>
    </source>
</reference>